<evidence type="ECO:0000256" key="1">
    <source>
        <dbReference type="ARBA" id="ARBA00004496"/>
    </source>
</evidence>
<dbReference type="GO" id="GO:0008201">
    <property type="term" value="F:heparin binding"/>
    <property type="evidence" value="ECO:0007669"/>
    <property type="project" value="UniProtKB-KW"/>
</dbReference>
<dbReference type="SMART" id="SM01169">
    <property type="entry name" value="DUF1943"/>
    <property type="match status" value="1"/>
</dbReference>
<dbReference type="InterPro" id="IPR015817">
    <property type="entry name" value="Vitellinogen_open_b-sht_sub1"/>
</dbReference>
<evidence type="ECO:0000256" key="14">
    <source>
        <dbReference type="ARBA" id="ARBA00023166"/>
    </source>
</evidence>
<organism evidence="19 20">
    <name type="scientific">Larimichthys crocea</name>
    <name type="common">Large yellow croaker</name>
    <name type="synonym">Pseudosciaena crocea</name>
    <dbReference type="NCBI Taxonomy" id="215358"/>
    <lineage>
        <taxon>Eukaryota</taxon>
        <taxon>Metazoa</taxon>
        <taxon>Chordata</taxon>
        <taxon>Craniata</taxon>
        <taxon>Vertebrata</taxon>
        <taxon>Euteleostomi</taxon>
        <taxon>Actinopterygii</taxon>
        <taxon>Neopterygii</taxon>
        <taxon>Teleostei</taxon>
        <taxon>Neoteleostei</taxon>
        <taxon>Acanthomorphata</taxon>
        <taxon>Eupercaria</taxon>
        <taxon>Sciaenidae</taxon>
        <taxon>Larimichthys</taxon>
    </lineage>
</organism>
<evidence type="ECO:0000256" key="2">
    <source>
        <dbReference type="ARBA" id="ARBA00004502"/>
    </source>
</evidence>
<keyword evidence="11" id="KW-0427">LDL</keyword>
<keyword evidence="12" id="KW-0445">Lipid transport</keyword>
<keyword evidence="14" id="KW-1207">Sterol metabolism</keyword>
<dbReference type="InterPro" id="IPR015255">
    <property type="entry name" value="Vitellinogen_open_b-sht"/>
</dbReference>
<evidence type="ECO:0000256" key="13">
    <source>
        <dbReference type="ARBA" id="ARBA00023098"/>
    </source>
</evidence>
<evidence type="ECO:0000256" key="7">
    <source>
        <dbReference type="ARBA" id="ARBA00022525"/>
    </source>
</evidence>
<dbReference type="EMBL" id="REGW02000014">
    <property type="protein sequence ID" value="KAE8286764.1"/>
    <property type="molecule type" value="Genomic_DNA"/>
</dbReference>
<keyword evidence="6" id="KW-0162">Chylomicron</keyword>
<dbReference type="SUPFAM" id="SSF56968">
    <property type="entry name" value="Lipovitellin-phosvitin complex, beta-sheet shell regions"/>
    <property type="match status" value="1"/>
</dbReference>
<evidence type="ECO:0000256" key="5">
    <source>
        <dbReference type="ARBA" id="ARBA00022490"/>
    </source>
</evidence>
<keyword evidence="8" id="KW-0153">Cholesterol metabolism</keyword>
<comment type="caution">
    <text evidence="19">The sequence shown here is derived from an EMBL/GenBank/DDBJ whole genome shotgun (WGS) entry which is preliminary data.</text>
</comment>
<evidence type="ECO:0000256" key="16">
    <source>
        <dbReference type="ARBA" id="ARBA00023313"/>
    </source>
</evidence>
<feature type="domain" description="Vitellogenin" evidence="18">
    <location>
        <begin position="1"/>
        <end position="296"/>
    </location>
</feature>
<dbReference type="Gene3D" id="2.20.80.10">
    <property type="entry name" value="Lipovitellin-phosvitin complex, chain A, domain 4"/>
    <property type="match status" value="1"/>
</dbReference>
<dbReference type="InterPro" id="IPR001747">
    <property type="entry name" value="Vitellogenin_N"/>
</dbReference>
<dbReference type="Gene3D" id="1.25.10.20">
    <property type="entry name" value="Vitellinogen, superhelical"/>
    <property type="match status" value="1"/>
</dbReference>
<dbReference type="GO" id="GO:0034362">
    <property type="term" value="C:low-density lipoprotein particle"/>
    <property type="evidence" value="ECO:0007669"/>
    <property type="project" value="UniProtKB-KW"/>
</dbReference>
<dbReference type="InterPro" id="IPR015819">
    <property type="entry name" value="Lipid_transp_b-sht_shell"/>
</dbReference>
<dbReference type="Pfam" id="PF09172">
    <property type="entry name" value="Vit_open_b-sht"/>
    <property type="match status" value="2"/>
</dbReference>
<evidence type="ECO:0000256" key="9">
    <source>
        <dbReference type="ARBA" id="ARBA00022674"/>
    </source>
</evidence>
<keyword evidence="4" id="KW-0813">Transport</keyword>
<evidence type="ECO:0000256" key="11">
    <source>
        <dbReference type="ARBA" id="ARBA00022710"/>
    </source>
</evidence>
<keyword evidence="5" id="KW-0963">Cytoplasm</keyword>
<keyword evidence="10" id="KW-0551">Lipid droplet</keyword>
<dbReference type="GO" id="GO:0120020">
    <property type="term" value="F:cholesterol transfer activity"/>
    <property type="evidence" value="ECO:0007669"/>
    <property type="project" value="TreeGrafter"/>
</dbReference>
<evidence type="ECO:0000256" key="8">
    <source>
        <dbReference type="ARBA" id="ARBA00022548"/>
    </source>
</evidence>
<evidence type="ECO:0000256" key="3">
    <source>
        <dbReference type="ARBA" id="ARBA00004613"/>
    </source>
</evidence>
<dbReference type="InterPro" id="IPR052418">
    <property type="entry name" value="Apolipoprotein_B"/>
</dbReference>
<evidence type="ECO:0000256" key="10">
    <source>
        <dbReference type="ARBA" id="ARBA00022677"/>
    </source>
</evidence>
<evidence type="ECO:0000313" key="20">
    <source>
        <dbReference type="Proteomes" id="UP000424527"/>
    </source>
</evidence>
<keyword evidence="19" id="KW-0449">Lipoprotein</keyword>
<dbReference type="PANTHER" id="PTHR13769:SF1">
    <property type="entry name" value="APOLIPOPROTEIN B-100"/>
    <property type="match status" value="1"/>
</dbReference>
<evidence type="ECO:0000256" key="17">
    <source>
        <dbReference type="PROSITE-ProRule" id="PRU00557"/>
    </source>
</evidence>
<dbReference type="SUPFAM" id="SSF48431">
    <property type="entry name" value="Lipovitellin-phosvitin complex, superhelical domain"/>
    <property type="match status" value="1"/>
</dbReference>
<dbReference type="PROSITE" id="PS51211">
    <property type="entry name" value="VITELLOGENIN"/>
    <property type="match status" value="1"/>
</dbReference>
<dbReference type="GO" id="GO:0005737">
    <property type="term" value="C:cytoplasm"/>
    <property type="evidence" value="ECO:0007669"/>
    <property type="project" value="UniProtKB-SubCell"/>
</dbReference>
<keyword evidence="20" id="KW-1185">Reference proteome</keyword>
<dbReference type="Gene3D" id="2.20.50.20">
    <property type="entry name" value="Lipovitellin. Chain A, domain 3"/>
    <property type="match status" value="1"/>
</dbReference>
<name>A0A6G0I5Q4_LARCR</name>
<dbReference type="GO" id="GO:0050750">
    <property type="term" value="F:low-density lipoprotein particle receptor binding"/>
    <property type="evidence" value="ECO:0007669"/>
    <property type="project" value="TreeGrafter"/>
</dbReference>
<keyword evidence="7" id="KW-0964">Secreted</keyword>
<evidence type="ECO:0000256" key="4">
    <source>
        <dbReference type="ARBA" id="ARBA00022448"/>
    </source>
</evidence>
<reference evidence="19 20" key="1">
    <citation type="submission" date="2019-07" db="EMBL/GenBank/DDBJ databases">
        <title>Chromosome genome assembly for large yellow croaker.</title>
        <authorList>
            <person name="Xiao S."/>
        </authorList>
    </citation>
    <scope>NUCLEOTIDE SEQUENCE [LARGE SCALE GENOMIC DNA]</scope>
    <source>
        <strain evidence="19">JMULYC20181020</strain>
        <tissue evidence="19">Muscle</tissue>
    </source>
</reference>
<dbReference type="Pfam" id="PF01347">
    <property type="entry name" value="Vitellogenin_N"/>
    <property type="match status" value="1"/>
</dbReference>
<comment type="subcellular location">
    <subcellularLocation>
        <location evidence="1">Cytoplasm</location>
    </subcellularLocation>
    <subcellularLocation>
        <location evidence="2">Lipid droplet</location>
    </subcellularLocation>
    <subcellularLocation>
        <location evidence="3">Secreted</location>
    </subcellularLocation>
</comment>
<dbReference type="Proteomes" id="UP000424527">
    <property type="component" value="Unassembled WGS sequence"/>
</dbReference>
<dbReference type="GO" id="GO:0006642">
    <property type="term" value="P:triglyceride mobilization"/>
    <property type="evidence" value="ECO:0007669"/>
    <property type="project" value="TreeGrafter"/>
</dbReference>
<dbReference type="GO" id="GO:0042953">
    <property type="term" value="P:lipoprotein transport"/>
    <property type="evidence" value="ECO:0007669"/>
    <property type="project" value="TreeGrafter"/>
</dbReference>
<evidence type="ECO:0000256" key="12">
    <source>
        <dbReference type="ARBA" id="ARBA00023055"/>
    </source>
</evidence>
<dbReference type="GO" id="GO:0030301">
    <property type="term" value="P:cholesterol transport"/>
    <property type="evidence" value="ECO:0007669"/>
    <property type="project" value="TreeGrafter"/>
</dbReference>
<dbReference type="GO" id="GO:0005811">
    <property type="term" value="C:lipid droplet"/>
    <property type="evidence" value="ECO:0007669"/>
    <property type="project" value="UniProtKB-SubCell"/>
</dbReference>
<evidence type="ECO:0000256" key="15">
    <source>
        <dbReference type="ARBA" id="ARBA00023221"/>
    </source>
</evidence>
<dbReference type="GO" id="GO:0034361">
    <property type="term" value="C:very-low-density lipoprotein particle"/>
    <property type="evidence" value="ECO:0007669"/>
    <property type="project" value="UniProtKB-KW"/>
</dbReference>
<keyword evidence="13" id="KW-0443">Lipid metabolism</keyword>
<keyword evidence="9" id="KW-0358">Heparin-binding</keyword>
<dbReference type="GO" id="GO:0008203">
    <property type="term" value="P:cholesterol metabolic process"/>
    <property type="evidence" value="ECO:0007669"/>
    <property type="project" value="UniProtKB-KW"/>
</dbReference>
<dbReference type="AlphaFoldDB" id="A0A6G0I5Q4"/>
<evidence type="ECO:0000256" key="6">
    <source>
        <dbReference type="ARBA" id="ARBA00022513"/>
    </source>
</evidence>
<accession>A0A6G0I5Q4</accession>
<comment type="caution">
    <text evidence="17">Lacks conserved residue(s) required for the propagation of feature annotation.</text>
</comment>
<dbReference type="GO" id="GO:0042632">
    <property type="term" value="P:cholesterol homeostasis"/>
    <property type="evidence" value="ECO:0007669"/>
    <property type="project" value="TreeGrafter"/>
</dbReference>
<dbReference type="GO" id="GO:0034359">
    <property type="term" value="C:mature chylomicron"/>
    <property type="evidence" value="ECO:0007669"/>
    <property type="project" value="TreeGrafter"/>
</dbReference>
<evidence type="ECO:0000313" key="19">
    <source>
        <dbReference type="EMBL" id="KAE8286764.1"/>
    </source>
</evidence>
<dbReference type="PANTHER" id="PTHR13769">
    <property type="entry name" value="APOLIPOPROTEIN B"/>
    <property type="match status" value="1"/>
</dbReference>
<gene>
    <name evidence="19" type="ORF">D5F01_LYC14713</name>
</gene>
<protein>
    <submittedName>
        <fullName evidence="19">Apolipoprotein B-100</fullName>
    </submittedName>
</protein>
<keyword evidence="15" id="KW-0753">Steroid metabolism</keyword>
<keyword evidence="16" id="KW-0850">VLDL</keyword>
<evidence type="ECO:0000259" key="18">
    <source>
        <dbReference type="PROSITE" id="PS51211"/>
    </source>
</evidence>
<sequence>MMDMSMSLSWQALAQCGTPECTSAMLKVLRTFDESSLEVDAIVYALGLMPNPSRLMVKDMLAMAQNKQSRPIMYALSNAVRKLYQAEGVTPEITAVSEFMASLLGADCAGDKDLIFLTLRVIGNMGDAMDVADPAIKNTLLKCMRQPATTLSVQLAAIQAFRRMTVTDEVRSNLQRVSQYPKGAVQKRLAAYLILMRNPQDSDIEMVKKLLKSEQNAQIKSFVTSHIFNIISSTDSETQKLGKKIMDAMQDTNVATHSDYTTKSRNYKLGVAHENMQASIQGNVIFDPSNQLPREVLLETTLKAFGFSMNIWEVGMEGKGFEPTIDALFGKNGFFPDTLSKALYWAVDKVPEMDKWVLTQESEGRKVPENLVREIVRNFNKLIKDLQKIFMKIIPAKMMGNLMATTKNEVFAHYIFMDNKFIMPTASGLPLTFALSGTFTPGAVGGIRMSQNMNELLFRPSVGVEFVTQMGVQVPEFVEAAVEMHTNMYHESTFNAKISMEQGQVKLSIPGPTRHHKALQHQQ</sequence>
<dbReference type="InterPro" id="IPR011030">
    <property type="entry name" value="Lipovitellin_superhlx_dom"/>
</dbReference>
<proteinExistence type="predicted"/>